<name>A0A0C1QGT7_9RICK</name>
<feature type="transmembrane region" description="Helical" evidence="1">
    <location>
        <begin position="64"/>
        <end position="86"/>
    </location>
</feature>
<feature type="transmembrane region" description="Helical" evidence="1">
    <location>
        <begin position="165"/>
        <end position="182"/>
    </location>
</feature>
<sequence>MRNYTYRIHKKDAHLFEIVCMQTIKYFPILLPAMAYLYDYIYFIQLGIQVDQIPSSFFDHLRSVLNWLPEIGLYFLFNFALVLCFIRNKKEEEPNNKTRIISFILLLPAIISFLVAISFELPYHYITLYLIIIFSIYVSFIYFLENLETYREALSNQIRTGIRSFLALLTITLSLSFYQGRYDYYQLKTGTEKFKTKIIIKDNKNINLKETNYKEEVLVRPLEAGVIWYDRSNNSFNFSKWDDIEKIKFLNKRPLLNETKNPPNNTNTTQIK</sequence>
<dbReference type="AlphaFoldDB" id="A0A0C1QGT7"/>
<feature type="transmembrane region" description="Helical" evidence="1">
    <location>
        <begin position="26"/>
        <end position="44"/>
    </location>
</feature>
<gene>
    <name evidence="2" type="ORF">NF27_FX00400</name>
</gene>
<reference evidence="2 3" key="1">
    <citation type="submission" date="2014-11" db="EMBL/GenBank/DDBJ databases">
        <title>A Rickettsiales Symbiont of Amoebae With Ancient Features.</title>
        <authorList>
            <person name="Schulz F."/>
            <person name="Martijn J."/>
            <person name="Wascher F."/>
            <person name="Kostanjsek R."/>
            <person name="Ettema T.J."/>
            <person name="Horn M."/>
        </authorList>
    </citation>
    <scope>NUCLEOTIDE SEQUENCE [LARGE SCALE GENOMIC DNA]</scope>
    <source>
        <strain evidence="2 3">UWC36</strain>
    </source>
</reference>
<dbReference type="EMBL" id="JSWE01000146">
    <property type="protein sequence ID" value="KIE04779.1"/>
    <property type="molecule type" value="Genomic_DNA"/>
</dbReference>
<dbReference type="OrthoDB" id="7068620at2"/>
<organism evidence="2 3">
    <name type="scientific">Candidatus Jidaibacter acanthamoebae</name>
    <dbReference type="NCBI Taxonomy" id="86105"/>
    <lineage>
        <taxon>Bacteria</taxon>
        <taxon>Pseudomonadati</taxon>
        <taxon>Pseudomonadota</taxon>
        <taxon>Alphaproteobacteria</taxon>
        <taxon>Rickettsiales</taxon>
        <taxon>Candidatus Midichloriaceae</taxon>
        <taxon>Candidatus Jidaibacter</taxon>
    </lineage>
</organism>
<keyword evidence="3" id="KW-1185">Reference proteome</keyword>
<evidence type="ECO:0000313" key="3">
    <source>
        <dbReference type="Proteomes" id="UP000031258"/>
    </source>
</evidence>
<comment type="caution">
    <text evidence="2">The sequence shown here is derived from an EMBL/GenBank/DDBJ whole genome shotgun (WGS) entry which is preliminary data.</text>
</comment>
<evidence type="ECO:0000313" key="2">
    <source>
        <dbReference type="EMBL" id="KIE04779.1"/>
    </source>
</evidence>
<accession>A0A0C1QGT7</accession>
<dbReference type="Proteomes" id="UP000031258">
    <property type="component" value="Unassembled WGS sequence"/>
</dbReference>
<proteinExistence type="predicted"/>
<feature type="transmembrane region" description="Helical" evidence="1">
    <location>
        <begin position="98"/>
        <end position="119"/>
    </location>
</feature>
<feature type="transmembrane region" description="Helical" evidence="1">
    <location>
        <begin position="125"/>
        <end position="144"/>
    </location>
</feature>
<keyword evidence="1" id="KW-1133">Transmembrane helix</keyword>
<keyword evidence="1" id="KW-0472">Membrane</keyword>
<keyword evidence="1" id="KW-0812">Transmembrane</keyword>
<dbReference type="RefSeq" id="WP_039457778.1">
    <property type="nucleotide sequence ID" value="NZ_JSWE01000146.1"/>
</dbReference>
<evidence type="ECO:0000256" key="1">
    <source>
        <dbReference type="SAM" id="Phobius"/>
    </source>
</evidence>
<protein>
    <submittedName>
        <fullName evidence="2">Uncharacterized protein</fullName>
    </submittedName>
</protein>